<comment type="subcellular location">
    <subcellularLocation>
        <location evidence="1">Nucleus</location>
    </subcellularLocation>
</comment>
<name>A0A9N9SYF0_DIABA</name>
<evidence type="ECO:0000256" key="2">
    <source>
        <dbReference type="ARBA" id="ARBA00010210"/>
    </source>
</evidence>
<keyword evidence="3 9" id="KW-0479">Metal-binding</keyword>
<comment type="similarity">
    <text evidence="2">Belongs to the ING family.</text>
</comment>
<dbReference type="OrthoDB" id="5411773at2759"/>
<feature type="compositionally biased region" description="Basic and acidic residues" evidence="10">
    <location>
        <begin position="445"/>
        <end position="465"/>
    </location>
</feature>
<dbReference type="CDD" id="cd15505">
    <property type="entry name" value="PHD_ING"/>
    <property type="match status" value="1"/>
</dbReference>
<dbReference type="InterPro" id="IPR013083">
    <property type="entry name" value="Znf_RING/FYVE/PHD"/>
</dbReference>
<feature type="compositionally biased region" description="Polar residues" evidence="10">
    <location>
        <begin position="466"/>
        <end position="489"/>
    </location>
</feature>
<dbReference type="InterPro" id="IPR011011">
    <property type="entry name" value="Znf_FYVE_PHD"/>
</dbReference>
<evidence type="ECO:0000256" key="4">
    <source>
        <dbReference type="ARBA" id="ARBA00022771"/>
    </source>
</evidence>
<dbReference type="PANTHER" id="PTHR10333:SF42">
    <property type="entry name" value="INHIBITOR OF GROWTH PROTEIN 5"/>
    <property type="match status" value="1"/>
</dbReference>
<dbReference type="InterPro" id="IPR036236">
    <property type="entry name" value="Znf_C2H2_sf"/>
</dbReference>
<keyword evidence="4" id="KW-0863">Zinc-finger</keyword>
<dbReference type="GO" id="GO:0008270">
    <property type="term" value="F:zinc ion binding"/>
    <property type="evidence" value="ECO:0007669"/>
    <property type="project" value="UniProtKB-KW"/>
</dbReference>
<dbReference type="GO" id="GO:0005634">
    <property type="term" value="C:nucleus"/>
    <property type="evidence" value="ECO:0007669"/>
    <property type="project" value="UniProtKB-SubCell"/>
</dbReference>
<feature type="compositionally biased region" description="Polar residues" evidence="10">
    <location>
        <begin position="1283"/>
        <end position="1295"/>
    </location>
</feature>
<dbReference type="Gene3D" id="3.30.160.60">
    <property type="entry name" value="Classic Zinc Finger"/>
    <property type="match status" value="1"/>
</dbReference>
<feature type="compositionally biased region" description="Basic and acidic residues" evidence="10">
    <location>
        <begin position="919"/>
        <end position="938"/>
    </location>
</feature>
<dbReference type="GO" id="GO:0006325">
    <property type="term" value="P:chromatin organization"/>
    <property type="evidence" value="ECO:0007669"/>
    <property type="project" value="UniProtKB-KW"/>
</dbReference>
<dbReference type="SUPFAM" id="SSF57903">
    <property type="entry name" value="FYVE/PHD zinc finger"/>
    <property type="match status" value="1"/>
</dbReference>
<keyword evidence="5 9" id="KW-0862">Zinc</keyword>
<feature type="compositionally biased region" description="Basic and acidic residues" evidence="10">
    <location>
        <begin position="400"/>
        <end position="415"/>
    </location>
</feature>
<organism evidence="12 13">
    <name type="scientific">Diabrotica balteata</name>
    <name type="common">Banded cucumber beetle</name>
    <dbReference type="NCBI Taxonomy" id="107213"/>
    <lineage>
        <taxon>Eukaryota</taxon>
        <taxon>Metazoa</taxon>
        <taxon>Ecdysozoa</taxon>
        <taxon>Arthropoda</taxon>
        <taxon>Hexapoda</taxon>
        <taxon>Insecta</taxon>
        <taxon>Pterygota</taxon>
        <taxon>Neoptera</taxon>
        <taxon>Endopterygota</taxon>
        <taxon>Coleoptera</taxon>
        <taxon>Polyphaga</taxon>
        <taxon>Cucujiformia</taxon>
        <taxon>Chrysomeloidea</taxon>
        <taxon>Chrysomelidae</taxon>
        <taxon>Galerucinae</taxon>
        <taxon>Diabroticina</taxon>
        <taxon>Diabroticites</taxon>
        <taxon>Diabrotica</taxon>
    </lineage>
</organism>
<feature type="compositionally biased region" description="Basic and acidic residues" evidence="10">
    <location>
        <begin position="1214"/>
        <end position="1223"/>
    </location>
</feature>
<feature type="region of interest" description="Disordered" evidence="10">
    <location>
        <begin position="919"/>
        <end position="1010"/>
    </location>
</feature>
<feature type="binding site" evidence="9">
    <location>
        <position position="1587"/>
    </location>
    <ligand>
        <name>Zn(2+)</name>
        <dbReference type="ChEBI" id="CHEBI:29105"/>
        <label>1</label>
    </ligand>
</feature>
<feature type="domain" description="C2H2-type" evidence="11">
    <location>
        <begin position="870"/>
        <end position="890"/>
    </location>
</feature>
<feature type="site" description="Histone H3K4me3 binding" evidence="8">
    <location>
        <position position="1582"/>
    </location>
</feature>
<gene>
    <name evidence="12" type="ORF">DIABBA_LOCUS5335</name>
</gene>
<dbReference type="InterPro" id="IPR019786">
    <property type="entry name" value="Zinc_finger_PHD-type_CS"/>
</dbReference>
<feature type="region of interest" description="Disordered" evidence="10">
    <location>
        <begin position="550"/>
        <end position="592"/>
    </location>
</feature>
<keyword evidence="7" id="KW-0539">Nucleus</keyword>
<keyword evidence="6" id="KW-0156">Chromatin regulator</keyword>
<feature type="compositionally biased region" description="Basic and acidic residues" evidence="10">
    <location>
        <begin position="1452"/>
        <end position="1462"/>
    </location>
</feature>
<dbReference type="InterPro" id="IPR028651">
    <property type="entry name" value="ING_fam"/>
</dbReference>
<feature type="compositionally biased region" description="Basic residues" evidence="10">
    <location>
        <begin position="1199"/>
        <end position="1213"/>
    </location>
</feature>
<dbReference type="PROSITE" id="PS00028">
    <property type="entry name" value="ZINC_FINGER_C2H2_1"/>
    <property type="match status" value="4"/>
</dbReference>
<feature type="site" description="Histone H3K4me3 binding" evidence="8">
    <location>
        <position position="1557"/>
    </location>
</feature>
<sequence length="1619" mass="185798">MLDILVQNVNGCRKDNKNQSKFVMENGPKDPFLEAWVSEHTKNGVVAPVTTKFPGGNDATNQLEKLDYEVPKVNGDSTRISNIEENSYSSESDALVINESDNRQESSKTELYKNLTLNNSEKDILNNVSETVTHSNPYFNESLFELSQLHQSSQEEELVVNTKDNKCEKSVKKLKKKLKPKQRITEYAQYLGLQPSVQFKCFKCNRAGFESLPSLQEHLVQCDEENVQEVSQDNNYSGFKLTRKVFLCSACGTYYENWNLYIHMLEFHKRFICLYCLGMFSILEDLCQHIQSRHNLEPGYKNTLDEFFNVYNEPCYLACCECDKLFSEQDNFFYHNCTGKNKFKKQPVKQLITPENHVTGESETIIENIEEETENSENTQVMENCNMQENTTDIIENEKYKDDDVPKIDTNIKNEEIDENSYSSKENNTSDKMFKEQNDFLENLNHNDDHNDEIHSPDLTIDHENTNNCNDNYDTSSNKSNDQNSFNENQADEEDDTIKEEPEEYKEDTRKVPKLSLKLPKFDAYEADPEDSNDSEKLTMEVDQIESEYENDMENGDEHHSTKDQDQDIDEVKEEPKESEQEEPANKPTPQFVVAGPDTAIIELQLEQPLDKFDPRVLLQKCLKMTAPTCIYCNHARKISVNGKQLGLHCIAEHRFSAIVNSITAEELIPQNFVNRITESLEELSSAFFSLESSFSDEAITFSHGFECFQCHFSTTVHKEHYLHNRRFHSKSLLLCIMCKSNFYTYSELVCHLCPGVYILDYELKFKCCMCVHDDLPSSFRLMVHLRKKHNVCDVCLDSCHTQHRLSNHVWKHKLHHFCYRCAIAYRNKSDIQRHLFWKHGTESVQCKKCLQRKWRHVYHFCVPPASFSCDECALSLRSAVALKVHKRLHTDEKKHSCTFEGCEEKFISKKLLEKHMKRHLEPPEEPKVEQKEPIAEEIKEEVDNNEAEPKKEEEKVEEKPKQKIDVLEDLPALNLSESDSSSDSEAETEPPIKPETKPISVTELEPPGDLPPLDILQQDKTSSDFPVEEISNIVMQNIWDNFKNYQQQQHKLDTMFGDQEKMEDIVDSYVEKSDSFIIDIIMRDHNYCAKLEDVPKDTTIVEVKPALNESVDHDYCFVKPEIEEEKVEPIPEQPVEPPKVEVKEDKKPGSSSSSSSSDSDSSSCSCGSNCSCSSSSGSSSSSSDSSSSESSSEEGKKRQLAKKQKRKERAKKLKEQQEKATKVDVVTDSAPVIIETPIRESDLETTESDTDEEFYDIAPHLLAKKILEEKRQQLLELMGPNNVPNGSFIESTSRPPTPPPEVVEQEQEEKRKKKSKSKKKKKRKAEKKPIEVGEEITNNIISPDIPIPPYYQQFHQQIQQQQELQQQQEEQQQIQPQPLTVAPITLTIPKTSPISSPSASVSTPVQTAPYSKVQTESLYSRRDSSESSLRASKRRRVPNKFYGYSSDEEQDKPAPKWRKTDTPQTPRSPLVVPPITIRAQPTPPPPQPTIEPISIRTGTHLSDFRVQRPRPKPSIPPIRLLGTRHLGGDGDSESDSNDSSSEEPSVTPKPAQPQLYCYCQCPYDEVSEMIGCDATDCEIEWFHFECVGIMVPPKGQWFCPDCRKKKARRELMANMKNN</sequence>
<feature type="domain" description="C2H2-type" evidence="11">
    <location>
        <begin position="273"/>
        <end position="294"/>
    </location>
</feature>
<keyword evidence="13" id="KW-1185">Reference proteome</keyword>
<dbReference type="GO" id="GO:0006355">
    <property type="term" value="P:regulation of DNA-templated transcription"/>
    <property type="evidence" value="ECO:0007669"/>
    <property type="project" value="TreeGrafter"/>
</dbReference>
<dbReference type="PANTHER" id="PTHR10333">
    <property type="entry name" value="INHIBITOR OF GROWTH PROTEIN"/>
    <property type="match status" value="1"/>
</dbReference>
<protein>
    <recommendedName>
        <fullName evidence="11">C2H2-type domain-containing protein</fullName>
    </recommendedName>
</protein>
<feature type="compositionally biased region" description="Polar residues" evidence="10">
    <location>
        <begin position="1406"/>
        <end position="1419"/>
    </location>
</feature>
<feature type="binding site" evidence="9">
    <location>
        <position position="1600"/>
    </location>
    <ligand>
        <name>Zn(2+)</name>
        <dbReference type="ChEBI" id="CHEBI:29105"/>
        <label>2</label>
    </ligand>
</feature>
<feature type="binding site" evidence="9">
    <location>
        <position position="1573"/>
    </location>
    <ligand>
        <name>Zn(2+)</name>
        <dbReference type="ChEBI" id="CHEBI:29105"/>
        <label>2</label>
    </ligand>
</feature>
<feature type="region of interest" description="Disordered" evidence="10">
    <location>
        <begin position="400"/>
        <end position="430"/>
    </location>
</feature>
<feature type="binding site" evidence="9">
    <location>
        <position position="1560"/>
    </location>
    <ligand>
        <name>Zn(2+)</name>
        <dbReference type="ChEBI" id="CHEBI:29105"/>
        <label>1</label>
    </ligand>
</feature>
<feature type="compositionally biased region" description="Acidic residues" evidence="10">
    <location>
        <begin position="490"/>
        <end position="506"/>
    </location>
</feature>
<dbReference type="EMBL" id="OU898278">
    <property type="protein sequence ID" value="CAG9831772.1"/>
    <property type="molecule type" value="Genomic_DNA"/>
</dbReference>
<feature type="binding site" evidence="9">
    <location>
        <position position="1584"/>
    </location>
    <ligand>
        <name>Zn(2+)</name>
        <dbReference type="ChEBI" id="CHEBI:29105"/>
        <label>1</label>
    </ligand>
</feature>
<feature type="domain" description="C2H2-type" evidence="11">
    <location>
        <begin position="819"/>
        <end position="840"/>
    </location>
</feature>
<evidence type="ECO:0000256" key="1">
    <source>
        <dbReference type="ARBA" id="ARBA00004123"/>
    </source>
</evidence>
<feature type="compositionally biased region" description="Low complexity" evidence="10">
    <location>
        <begin position="998"/>
        <end position="1010"/>
    </location>
</feature>
<dbReference type="InterPro" id="IPR001965">
    <property type="entry name" value="Znf_PHD"/>
</dbReference>
<evidence type="ECO:0000256" key="6">
    <source>
        <dbReference type="ARBA" id="ARBA00022853"/>
    </source>
</evidence>
<feature type="region of interest" description="Disordered" evidence="10">
    <location>
        <begin position="1278"/>
        <end position="1550"/>
    </location>
</feature>
<reference evidence="12" key="1">
    <citation type="submission" date="2022-01" db="EMBL/GenBank/DDBJ databases">
        <authorList>
            <person name="King R."/>
        </authorList>
    </citation>
    <scope>NUCLEOTIDE SEQUENCE</scope>
</reference>
<evidence type="ECO:0000256" key="7">
    <source>
        <dbReference type="ARBA" id="ARBA00023242"/>
    </source>
</evidence>
<feature type="site" description="Histone H3K4me3 binding" evidence="8">
    <location>
        <position position="1574"/>
    </location>
</feature>
<dbReference type="SMART" id="SM00355">
    <property type="entry name" value="ZnF_C2H2"/>
    <property type="match status" value="10"/>
</dbReference>
<feature type="domain" description="C2H2-type" evidence="11">
    <location>
        <begin position="898"/>
        <end position="920"/>
    </location>
</feature>
<evidence type="ECO:0000256" key="5">
    <source>
        <dbReference type="ARBA" id="ARBA00022833"/>
    </source>
</evidence>
<accession>A0A9N9SYF0</accession>
<feature type="compositionally biased region" description="Basic and acidic residues" evidence="10">
    <location>
        <begin position="948"/>
        <end position="967"/>
    </location>
</feature>
<evidence type="ECO:0000313" key="12">
    <source>
        <dbReference type="EMBL" id="CAG9831772.1"/>
    </source>
</evidence>
<feature type="region of interest" description="Disordered" evidence="10">
    <location>
        <begin position="443"/>
        <end position="512"/>
    </location>
</feature>
<evidence type="ECO:0000256" key="3">
    <source>
        <dbReference type="ARBA" id="ARBA00022723"/>
    </source>
</evidence>
<dbReference type="Gene3D" id="3.30.40.10">
    <property type="entry name" value="Zinc/RING finger domain, C3HC4 (zinc finger)"/>
    <property type="match status" value="1"/>
</dbReference>
<feature type="binding site" evidence="9">
    <location>
        <position position="1558"/>
    </location>
    <ligand>
        <name>Zn(2+)</name>
        <dbReference type="ChEBI" id="CHEBI:29105"/>
        <label>1</label>
    </ligand>
</feature>
<feature type="compositionally biased region" description="Basic residues" evidence="10">
    <location>
        <begin position="1312"/>
        <end position="1327"/>
    </location>
</feature>
<evidence type="ECO:0000256" key="9">
    <source>
        <dbReference type="PIRSR" id="PIRSR628651-51"/>
    </source>
</evidence>
<feature type="compositionally biased region" description="Low complexity" evidence="10">
    <location>
        <begin position="1150"/>
        <end position="1191"/>
    </location>
</feature>
<feature type="binding site" evidence="9">
    <location>
        <position position="1603"/>
    </location>
    <ligand>
        <name>Zn(2+)</name>
        <dbReference type="ChEBI" id="CHEBI:29105"/>
        <label>2</label>
    </ligand>
</feature>
<evidence type="ECO:0000256" key="8">
    <source>
        <dbReference type="PIRSR" id="PIRSR628651-50"/>
    </source>
</evidence>
<evidence type="ECO:0000259" key="11">
    <source>
        <dbReference type="PROSITE" id="PS00028"/>
    </source>
</evidence>
<dbReference type="Proteomes" id="UP001153709">
    <property type="component" value="Chromosome 3"/>
</dbReference>
<feature type="site" description="Histone H3K4me3 binding" evidence="8">
    <location>
        <position position="1570"/>
    </location>
</feature>
<dbReference type="PROSITE" id="PS01359">
    <property type="entry name" value="ZF_PHD_1"/>
    <property type="match status" value="1"/>
</dbReference>
<evidence type="ECO:0000256" key="10">
    <source>
        <dbReference type="SAM" id="MobiDB-lite"/>
    </source>
</evidence>
<evidence type="ECO:0000313" key="13">
    <source>
        <dbReference type="Proteomes" id="UP001153709"/>
    </source>
</evidence>
<feature type="compositionally biased region" description="Low complexity" evidence="10">
    <location>
        <begin position="1341"/>
        <end position="1405"/>
    </location>
</feature>
<dbReference type="SMART" id="SM00249">
    <property type="entry name" value="PHD"/>
    <property type="match status" value="1"/>
</dbReference>
<dbReference type="SUPFAM" id="SSF57667">
    <property type="entry name" value="beta-beta-alpha zinc fingers"/>
    <property type="match status" value="1"/>
</dbReference>
<dbReference type="InterPro" id="IPR013087">
    <property type="entry name" value="Znf_C2H2_type"/>
</dbReference>
<feature type="compositionally biased region" description="Basic and acidic residues" evidence="10">
    <location>
        <begin position="556"/>
        <end position="566"/>
    </location>
</feature>
<feature type="binding site" evidence="9">
    <location>
        <position position="1578"/>
    </location>
    <ligand>
        <name>Zn(2+)</name>
        <dbReference type="ChEBI" id="CHEBI:29105"/>
        <label>2</label>
    </ligand>
</feature>
<feature type="compositionally biased region" description="Basic and acidic residues" evidence="10">
    <location>
        <begin position="1139"/>
        <end position="1149"/>
    </location>
</feature>
<proteinExistence type="inferred from homology"/>
<feature type="region of interest" description="Disordered" evidence="10">
    <location>
        <begin position="1126"/>
        <end position="1226"/>
    </location>
</feature>